<dbReference type="RefSeq" id="WP_108827436.1">
    <property type="nucleotide sequence ID" value="NZ_OMOR01000001.1"/>
</dbReference>
<keyword evidence="1" id="KW-0812">Transmembrane</keyword>
<evidence type="ECO:0000256" key="1">
    <source>
        <dbReference type="SAM" id="Phobius"/>
    </source>
</evidence>
<dbReference type="Proteomes" id="UP000244880">
    <property type="component" value="Unassembled WGS sequence"/>
</dbReference>
<keyword evidence="3" id="KW-1185">Reference proteome</keyword>
<keyword evidence="1" id="KW-0472">Membrane</keyword>
<evidence type="ECO:0000313" key="2">
    <source>
        <dbReference type="EMBL" id="SPH20187.1"/>
    </source>
</evidence>
<dbReference type="AlphaFoldDB" id="A0A2R8BAX3"/>
<keyword evidence="1" id="KW-1133">Transmembrane helix</keyword>
<feature type="transmembrane region" description="Helical" evidence="1">
    <location>
        <begin position="108"/>
        <end position="126"/>
    </location>
</feature>
<evidence type="ECO:0008006" key="4">
    <source>
        <dbReference type="Google" id="ProtNLM"/>
    </source>
</evidence>
<dbReference type="EMBL" id="OMOR01000001">
    <property type="protein sequence ID" value="SPH20187.1"/>
    <property type="molecule type" value="Genomic_DNA"/>
</dbReference>
<name>A0A2R8BAX3_9RHOB</name>
<evidence type="ECO:0000313" key="3">
    <source>
        <dbReference type="Proteomes" id="UP000244880"/>
    </source>
</evidence>
<gene>
    <name evidence="2" type="ORF">ASD8599_00926</name>
</gene>
<accession>A0A2R8BAX3</accession>
<sequence length="337" mass="36173">MTALTKYDRLEATGLWRATPQDQRREVVVSIGNATLVIKDLTDKAITHWSLAAVERSTTGNAPATFHPDGDPGETLDLAADEADMIDAIDQLRRAVAKARPRPGRLRWLGAALSVSAVVAGVTLWLPGALTQHALDVVPTVIRAQIGEDLLRRIQRVTGQPCRSAGAAPGLKTLALRTNTENLVILRSGLSDSLSLPGGKILLHRGLVEGFEEPDVAAGYILAETLRIQTHDPLETLLSQAGMRASISLLTTGNLPSTTLDAHAERILQAPRPPVDDVALLAAFASAEIRSSPYAYARDITGEETLPLIEADPMRNADPKPLLRDADWLRLQAICGS</sequence>
<dbReference type="OrthoDB" id="7822309at2"/>
<reference evidence="2 3" key="1">
    <citation type="submission" date="2018-03" db="EMBL/GenBank/DDBJ databases">
        <authorList>
            <person name="Keele B.F."/>
        </authorList>
    </citation>
    <scope>NUCLEOTIDE SEQUENCE [LARGE SCALE GENOMIC DNA]</scope>
    <source>
        <strain evidence="2 3">CECT 8599</strain>
    </source>
</reference>
<protein>
    <recommendedName>
        <fullName evidence="4">Peptidase M48 domain-containing protein</fullName>
    </recommendedName>
</protein>
<proteinExistence type="predicted"/>
<organism evidence="2 3">
    <name type="scientific">Ascidiaceihabitans donghaensis</name>
    <dbReference type="NCBI Taxonomy" id="1510460"/>
    <lineage>
        <taxon>Bacteria</taxon>
        <taxon>Pseudomonadati</taxon>
        <taxon>Pseudomonadota</taxon>
        <taxon>Alphaproteobacteria</taxon>
        <taxon>Rhodobacterales</taxon>
        <taxon>Paracoccaceae</taxon>
        <taxon>Ascidiaceihabitans</taxon>
    </lineage>
</organism>